<accession>A0A139WID4</accession>
<proteinExistence type="predicted"/>
<dbReference type="Proteomes" id="UP000007266">
    <property type="component" value="Linkage group 5"/>
</dbReference>
<name>A0A139WID4_TRICA</name>
<evidence type="ECO:0000313" key="1">
    <source>
        <dbReference type="EMBL" id="KYB27601.1"/>
    </source>
</evidence>
<sequence length="51" mass="5537">MLVNLVQNVASAWDMNRITGGHSSFEIKVSSGIINSDDCLNLKVLLVTSFV</sequence>
<reference evidence="1 2" key="2">
    <citation type="journal article" date="2010" name="Nucleic Acids Res.">
        <title>BeetleBase in 2010: revisions to provide comprehensive genomic information for Tribolium castaneum.</title>
        <authorList>
            <person name="Kim H.S."/>
            <person name="Murphy T."/>
            <person name="Xia J."/>
            <person name="Caragea D."/>
            <person name="Park Y."/>
            <person name="Beeman R.W."/>
            <person name="Lorenzen M.D."/>
            <person name="Butcher S."/>
            <person name="Manak J.R."/>
            <person name="Brown S.J."/>
        </authorList>
    </citation>
    <scope>GENOME REANNOTATION</scope>
    <source>
        <strain evidence="1 2">Georgia GA2</strain>
    </source>
</reference>
<organism evidence="1 2">
    <name type="scientific">Tribolium castaneum</name>
    <name type="common">Red flour beetle</name>
    <dbReference type="NCBI Taxonomy" id="7070"/>
    <lineage>
        <taxon>Eukaryota</taxon>
        <taxon>Metazoa</taxon>
        <taxon>Ecdysozoa</taxon>
        <taxon>Arthropoda</taxon>
        <taxon>Hexapoda</taxon>
        <taxon>Insecta</taxon>
        <taxon>Pterygota</taxon>
        <taxon>Neoptera</taxon>
        <taxon>Endopterygota</taxon>
        <taxon>Coleoptera</taxon>
        <taxon>Polyphaga</taxon>
        <taxon>Cucujiformia</taxon>
        <taxon>Tenebrionidae</taxon>
        <taxon>Tenebrionidae incertae sedis</taxon>
        <taxon>Tribolium</taxon>
    </lineage>
</organism>
<gene>
    <name evidence="1" type="primary">AUGUSTUS-3.0.2_33059</name>
    <name evidence="1" type="ORF">TcasGA2_TC033059</name>
</gene>
<dbReference type="InParanoid" id="A0A139WID4"/>
<keyword evidence="2" id="KW-1185">Reference proteome</keyword>
<reference evidence="1 2" key="1">
    <citation type="journal article" date="2008" name="Nature">
        <title>The genome of the model beetle and pest Tribolium castaneum.</title>
        <authorList>
            <consortium name="Tribolium Genome Sequencing Consortium"/>
            <person name="Richards S."/>
            <person name="Gibbs R.A."/>
            <person name="Weinstock G.M."/>
            <person name="Brown S.J."/>
            <person name="Denell R."/>
            <person name="Beeman R.W."/>
            <person name="Gibbs R."/>
            <person name="Beeman R.W."/>
            <person name="Brown S.J."/>
            <person name="Bucher G."/>
            <person name="Friedrich M."/>
            <person name="Grimmelikhuijzen C.J."/>
            <person name="Klingler M."/>
            <person name="Lorenzen M."/>
            <person name="Richards S."/>
            <person name="Roth S."/>
            <person name="Schroder R."/>
            <person name="Tautz D."/>
            <person name="Zdobnov E.M."/>
            <person name="Muzny D."/>
            <person name="Gibbs R.A."/>
            <person name="Weinstock G.M."/>
            <person name="Attaway T."/>
            <person name="Bell S."/>
            <person name="Buhay C.J."/>
            <person name="Chandrabose M.N."/>
            <person name="Chavez D."/>
            <person name="Clerk-Blankenburg K.P."/>
            <person name="Cree A."/>
            <person name="Dao M."/>
            <person name="Davis C."/>
            <person name="Chacko J."/>
            <person name="Dinh H."/>
            <person name="Dugan-Rocha S."/>
            <person name="Fowler G."/>
            <person name="Garner T.T."/>
            <person name="Garnes J."/>
            <person name="Gnirke A."/>
            <person name="Hawes A."/>
            <person name="Hernandez J."/>
            <person name="Hines S."/>
            <person name="Holder M."/>
            <person name="Hume J."/>
            <person name="Jhangiani S.N."/>
            <person name="Joshi V."/>
            <person name="Khan Z.M."/>
            <person name="Jackson L."/>
            <person name="Kovar C."/>
            <person name="Kowis A."/>
            <person name="Lee S."/>
            <person name="Lewis L.R."/>
            <person name="Margolis J."/>
            <person name="Morgan M."/>
            <person name="Nazareth L.V."/>
            <person name="Nguyen N."/>
            <person name="Okwuonu G."/>
            <person name="Parker D."/>
            <person name="Richards S."/>
            <person name="Ruiz S.J."/>
            <person name="Santibanez J."/>
            <person name="Savard J."/>
            <person name="Scherer S.E."/>
            <person name="Schneider B."/>
            <person name="Sodergren E."/>
            <person name="Tautz D."/>
            <person name="Vattahil S."/>
            <person name="Villasana D."/>
            <person name="White C.S."/>
            <person name="Wright R."/>
            <person name="Park Y."/>
            <person name="Beeman R.W."/>
            <person name="Lord J."/>
            <person name="Oppert B."/>
            <person name="Lorenzen M."/>
            <person name="Brown S."/>
            <person name="Wang L."/>
            <person name="Savard J."/>
            <person name="Tautz D."/>
            <person name="Richards S."/>
            <person name="Weinstock G."/>
            <person name="Gibbs R.A."/>
            <person name="Liu Y."/>
            <person name="Worley K."/>
            <person name="Weinstock G."/>
            <person name="Elsik C.G."/>
            <person name="Reese J.T."/>
            <person name="Elhaik E."/>
            <person name="Landan G."/>
            <person name="Graur D."/>
            <person name="Arensburger P."/>
            <person name="Atkinson P."/>
            <person name="Beeman R.W."/>
            <person name="Beidler J."/>
            <person name="Brown S.J."/>
            <person name="Demuth J.P."/>
            <person name="Drury D.W."/>
            <person name="Du Y.Z."/>
            <person name="Fujiwara H."/>
            <person name="Lorenzen M."/>
            <person name="Maselli V."/>
            <person name="Osanai M."/>
            <person name="Park Y."/>
            <person name="Robertson H.M."/>
            <person name="Tu Z."/>
            <person name="Wang J.J."/>
            <person name="Wang S."/>
            <person name="Richards S."/>
            <person name="Song H."/>
            <person name="Zhang L."/>
            <person name="Sodergren E."/>
            <person name="Werner D."/>
            <person name="Stanke M."/>
            <person name="Morgenstern B."/>
            <person name="Solovyev V."/>
            <person name="Kosarev P."/>
            <person name="Brown G."/>
            <person name="Chen H.C."/>
            <person name="Ermolaeva O."/>
            <person name="Hlavina W."/>
            <person name="Kapustin Y."/>
            <person name="Kiryutin B."/>
            <person name="Kitts P."/>
            <person name="Maglott D."/>
            <person name="Pruitt K."/>
            <person name="Sapojnikov V."/>
            <person name="Souvorov A."/>
            <person name="Mackey A.J."/>
            <person name="Waterhouse R.M."/>
            <person name="Wyder S."/>
            <person name="Zdobnov E.M."/>
            <person name="Zdobnov E.M."/>
            <person name="Wyder S."/>
            <person name="Kriventseva E.V."/>
            <person name="Kadowaki T."/>
            <person name="Bork P."/>
            <person name="Aranda M."/>
            <person name="Bao R."/>
            <person name="Beermann A."/>
            <person name="Berns N."/>
            <person name="Bolognesi R."/>
            <person name="Bonneton F."/>
            <person name="Bopp D."/>
            <person name="Brown S.J."/>
            <person name="Bucher G."/>
            <person name="Butts T."/>
            <person name="Chaumot A."/>
            <person name="Denell R.E."/>
            <person name="Ferrier D.E."/>
            <person name="Friedrich M."/>
            <person name="Gordon C.M."/>
            <person name="Jindra M."/>
            <person name="Klingler M."/>
            <person name="Lan Q."/>
            <person name="Lattorff H.M."/>
            <person name="Laudet V."/>
            <person name="von Levetsow C."/>
            <person name="Liu Z."/>
            <person name="Lutz R."/>
            <person name="Lynch J.A."/>
            <person name="da Fonseca R.N."/>
            <person name="Posnien N."/>
            <person name="Reuter R."/>
            <person name="Roth S."/>
            <person name="Savard J."/>
            <person name="Schinko J.B."/>
            <person name="Schmitt C."/>
            <person name="Schoppmeier M."/>
            <person name="Schroder R."/>
            <person name="Shippy T.D."/>
            <person name="Simonnet F."/>
            <person name="Marques-Souza H."/>
            <person name="Tautz D."/>
            <person name="Tomoyasu Y."/>
            <person name="Trauner J."/>
            <person name="Van der Zee M."/>
            <person name="Vervoort M."/>
            <person name="Wittkopp N."/>
            <person name="Wimmer E.A."/>
            <person name="Yang X."/>
            <person name="Jones A.K."/>
            <person name="Sattelle D.B."/>
            <person name="Ebert P.R."/>
            <person name="Nelson D."/>
            <person name="Scott J.G."/>
            <person name="Beeman R.W."/>
            <person name="Muthukrishnan S."/>
            <person name="Kramer K.J."/>
            <person name="Arakane Y."/>
            <person name="Beeman R.W."/>
            <person name="Zhu Q."/>
            <person name="Hogenkamp D."/>
            <person name="Dixit R."/>
            <person name="Oppert B."/>
            <person name="Jiang H."/>
            <person name="Zou Z."/>
            <person name="Marshall J."/>
            <person name="Elpidina E."/>
            <person name="Vinokurov K."/>
            <person name="Oppert C."/>
            <person name="Zou Z."/>
            <person name="Evans J."/>
            <person name="Lu Z."/>
            <person name="Zhao P."/>
            <person name="Sumathipala N."/>
            <person name="Altincicek B."/>
            <person name="Vilcinskas A."/>
            <person name="Williams M."/>
            <person name="Hultmark D."/>
            <person name="Hetru C."/>
            <person name="Jiang H."/>
            <person name="Grimmelikhuijzen C.J."/>
            <person name="Hauser F."/>
            <person name="Cazzamali G."/>
            <person name="Williamson M."/>
            <person name="Park Y."/>
            <person name="Li B."/>
            <person name="Tanaka Y."/>
            <person name="Predel R."/>
            <person name="Neupert S."/>
            <person name="Schachtner J."/>
            <person name="Verleyen P."/>
            <person name="Raible F."/>
            <person name="Bork P."/>
            <person name="Friedrich M."/>
            <person name="Walden K.K."/>
            <person name="Robertson H.M."/>
            <person name="Angeli S."/>
            <person name="Foret S."/>
            <person name="Bucher G."/>
            <person name="Schuetz S."/>
            <person name="Maleszka R."/>
            <person name="Wimmer E.A."/>
            <person name="Beeman R.W."/>
            <person name="Lorenzen M."/>
            <person name="Tomoyasu Y."/>
            <person name="Miller S.C."/>
            <person name="Grossmann D."/>
            <person name="Bucher G."/>
        </authorList>
    </citation>
    <scope>NUCLEOTIDE SEQUENCE [LARGE SCALE GENOMIC DNA]</scope>
    <source>
        <strain evidence="1 2">Georgia GA2</strain>
    </source>
</reference>
<dbReference type="EMBL" id="KQ971342">
    <property type="protein sequence ID" value="KYB27601.1"/>
    <property type="molecule type" value="Genomic_DNA"/>
</dbReference>
<protein>
    <submittedName>
        <fullName evidence="1">Uncharacterized protein</fullName>
    </submittedName>
</protein>
<dbReference type="AlphaFoldDB" id="A0A139WID4"/>
<evidence type="ECO:0000313" key="2">
    <source>
        <dbReference type="Proteomes" id="UP000007266"/>
    </source>
</evidence>